<dbReference type="SUPFAM" id="SSF52540">
    <property type="entry name" value="P-loop containing nucleoside triphosphate hydrolases"/>
    <property type="match status" value="1"/>
</dbReference>
<dbReference type="EMBL" id="CP022098">
    <property type="protein sequence ID" value="ATB35855.1"/>
    <property type="molecule type" value="Genomic_DNA"/>
</dbReference>
<gene>
    <name evidence="1" type="ORF">CYFUS_001269</name>
</gene>
<name>A0A250IVT4_9BACT</name>
<evidence type="ECO:0000313" key="1">
    <source>
        <dbReference type="EMBL" id="ATB35855.1"/>
    </source>
</evidence>
<protein>
    <submittedName>
        <fullName evidence="1">Uncharacterized protein</fullName>
    </submittedName>
</protein>
<dbReference type="InterPro" id="IPR027417">
    <property type="entry name" value="P-loop_NTPase"/>
</dbReference>
<dbReference type="KEGG" id="cfus:CYFUS_001269"/>
<evidence type="ECO:0000313" key="2">
    <source>
        <dbReference type="Proteomes" id="UP000217257"/>
    </source>
</evidence>
<sequence>MIPDWSRLAPNRPLNPGNEAYVPRPVGAPRIADWILAGRSPLLVVGPVGVGKSTELAFAVQALATSRFVCRIPLDRVENMRTLTAERALLQIADVIARGAQHIYKIEISPKLLNELELATRNAPLGGEVSQQRNAEDLAVLIIREVNQKSTLGHVALLIDGLEKTPPAPAQLVFDALQRLLFKTEVELVVVVPWHAAYGPGAETVIGPGEKLIVVPPVEIEGTAGSEGVAFLRTVAIRRLQLDQEAIAQAPTDFGQPGGVLDQCAQWSGGIPRSFLQLLADAASYARVTDSADWPTLSHVAQAVADQRESFRRLLTPGDDAALRQVDGTDGRDMALDQKLRMLAHGVLLERHENGQPVMRPHPIVRFLI</sequence>
<proteinExistence type="predicted"/>
<dbReference type="RefSeq" id="WP_157758276.1">
    <property type="nucleotide sequence ID" value="NZ_CP022098.1"/>
</dbReference>
<accession>A0A250IVT4</accession>
<dbReference type="AlphaFoldDB" id="A0A250IVT4"/>
<organism evidence="1 2">
    <name type="scientific">Cystobacter fuscus</name>
    <dbReference type="NCBI Taxonomy" id="43"/>
    <lineage>
        <taxon>Bacteria</taxon>
        <taxon>Pseudomonadati</taxon>
        <taxon>Myxococcota</taxon>
        <taxon>Myxococcia</taxon>
        <taxon>Myxococcales</taxon>
        <taxon>Cystobacterineae</taxon>
        <taxon>Archangiaceae</taxon>
        <taxon>Cystobacter</taxon>
    </lineage>
</organism>
<dbReference type="Proteomes" id="UP000217257">
    <property type="component" value="Chromosome"/>
</dbReference>
<reference evidence="1 2" key="1">
    <citation type="submission" date="2017-06" db="EMBL/GenBank/DDBJ databases">
        <title>Sequencing and comparative analysis of myxobacterial genomes.</title>
        <authorList>
            <person name="Rupp O."/>
            <person name="Goesmann A."/>
            <person name="Sogaard-Andersen L."/>
        </authorList>
    </citation>
    <scope>NUCLEOTIDE SEQUENCE [LARGE SCALE GENOMIC DNA]</scope>
    <source>
        <strain evidence="1 2">DSM 52655</strain>
    </source>
</reference>